<evidence type="ECO:0008006" key="4">
    <source>
        <dbReference type="Google" id="ProtNLM"/>
    </source>
</evidence>
<name>A0ABW6HE64_9ACTN</name>
<keyword evidence="3" id="KW-1185">Reference proteome</keyword>
<feature type="region of interest" description="Disordered" evidence="1">
    <location>
        <begin position="48"/>
        <end position="75"/>
    </location>
</feature>
<dbReference type="InterPro" id="IPR011013">
    <property type="entry name" value="Gal_mutarotase_sf_dom"/>
</dbReference>
<reference evidence="2 3" key="1">
    <citation type="submission" date="2024-09" db="EMBL/GenBank/DDBJ databases">
        <title>The Natural Products Discovery Center: Release of the First 8490 Sequenced Strains for Exploring Actinobacteria Biosynthetic Diversity.</title>
        <authorList>
            <person name="Kalkreuter E."/>
            <person name="Kautsar S.A."/>
            <person name="Yang D."/>
            <person name="Bader C.D."/>
            <person name="Teijaro C.N."/>
            <person name="Fluegel L."/>
            <person name="Davis C.M."/>
            <person name="Simpson J.R."/>
            <person name="Lauterbach L."/>
            <person name="Steele A.D."/>
            <person name="Gui C."/>
            <person name="Meng S."/>
            <person name="Li G."/>
            <person name="Viehrig K."/>
            <person name="Ye F."/>
            <person name="Su P."/>
            <person name="Kiefer A.F."/>
            <person name="Nichols A."/>
            <person name="Cepeda A.J."/>
            <person name="Yan W."/>
            <person name="Fan B."/>
            <person name="Jiang Y."/>
            <person name="Adhikari A."/>
            <person name="Zheng C.-J."/>
            <person name="Schuster L."/>
            <person name="Cowan T.M."/>
            <person name="Smanski M.J."/>
            <person name="Chevrette M.G."/>
            <person name="De Carvalho L.P.S."/>
            <person name="Shen B."/>
        </authorList>
    </citation>
    <scope>NUCLEOTIDE SEQUENCE [LARGE SCALE GENOMIC DNA]</scope>
    <source>
        <strain evidence="2 3">NPDC059500</strain>
    </source>
</reference>
<evidence type="ECO:0000256" key="1">
    <source>
        <dbReference type="SAM" id="MobiDB-lite"/>
    </source>
</evidence>
<dbReference type="RefSeq" id="WP_381842891.1">
    <property type="nucleotide sequence ID" value="NZ_JBHYTS010000063.1"/>
</dbReference>
<feature type="region of interest" description="Disordered" evidence="1">
    <location>
        <begin position="307"/>
        <end position="354"/>
    </location>
</feature>
<feature type="compositionally biased region" description="Basic residues" evidence="1">
    <location>
        <begin position="52"/>
        <end position="61"/>
    </location>
</feature>
<sequence length="354" mass="38475">MFPYCREPRRRVLGASRRSDWRSRARSAGANVTASGLRGCGGGYRAGSARRTMNRIRRRPAPRTDSGSASPKTVSQTIRRANVAAPSGDQYEIRHGVQLVVIAEVDAGLRSYMLGERRVLDGYGPEEMCTGARGQSMIPWPNRIRGGTYTWAGKESQLDLSELEKLGAIHGLTRWAPWRYLEGSAHSAAFGHVLHACPGWGWVLDCRLRYTLDTDGLTVCTRATNRSGTACPYATGAHPYLSVPTPMIDTADCQVPGAVYLPVDAAGFPTGRRLVDGTSYDLREPQSLGDRHIDVWRIPSFGAKSMAGPRSGSLTVRDRPSLSGSATPILMRRSSPATHSPKRTGGVPVWVGSR</sequence>
<organism evidence="2 3">
    <name type="scientific">Streptomyces anandii</name>
    <dbReference type="NCBI Taxonomy" id="285454"/>
    <lineage>
        <taxon>Bacteria</taxon>
        <taxon>Bacillati</taxon>
        <taxon>Actinomycetota</taxon>
        <taxon>Actinomycetes</taxon>
        <taxon>Kitasatosporales</taxon>
        <taxon>Streptomycetaceae</taxon>
        <taxon>Streptomyces</taxon>
    </lineage>
</organism>
<accession>A0ABW6HE64</accession>
<dbReference type="InterPro" id="IPR008183">
    <property type="entry name" value="Aldose_1/G6P_1-epimerase"/>
</dbReference>
<evidence type="ECO:0000313" key="3">
    <source>
        <dbReference type="Proteomes" id="UP001599756"/>
    </source>
</evidence>
<protein>
    <recommendedName>
        <fullName evidence="4">Aldose 1-epimerase</fullName>
    </recommendedName>
</protein>
<dbReference type="SUPFAM" id="SSF74650">
    <property type="entry name" value="Galactose mutarotase-like"/>
    <property type="match status" value="1"/>
</dbReference>
<proteinExistence type="predicted"/>
<dbReference type="InterPro" id="IPR014718">
    <property type="entry name" value="GH-type_carb-bd"/>
</dbReference>
<dbReference type="EMBL" id="JBHYTS010000063">
    <property type="protein sequence ID" value="MFE1754626.1"/>
    <property type="molecule type" value="Genomic_DNA"/>
</dbReference>
<dbReference type="Gene3D" id="2.70.98.10">
    <property type="match status" value="1"/>
</dbReference>
<feature type="compositionally biased region" description="Polar residues" evidence="1">
    <location>
        <begin position="65"/>
        <end position="75"/>
    </location>
</feature>
<dbReference type="Proteomes" id="UP001599756">
    <property type="component" value="Unassembled WGS sequence"/>
</dbReference>
<gene>
    <name evidence="2" type="ORF">ACFW88_29490</name>
</gene>
<evidence type="ECO:0000313" key="2">
    <source>
        <dbReference type="EMBL" id="MFE1754626.1"/>
    </source>
</evidence>
<dbReference type="Pfam" id="PF01263">
    <property type="entry name" value="Aldose_epim"/>
    <property type="match status" value="1"/>
</dbReference>
<comment type="caution">
    <text evidence="2">The sequence shown here is derived from an EMBL/GenBank/DDBJ whole genome shotgun (WGS) entry which is preliminary data.</text>
</comment>